<dbReference type="SMART" id="SM01007">
    <property type="entry name" value="Aldolase_II"/>
    <property type="match status" value="1"/>
</dbReference>
<dbReference type="PANTHER" id="PTHR10672:SF3">
    <property type="entry name" value="PROTEIN HU-LI TAI SHAO"/>
    <property type="match status" value="1"/>
</dbReference>
<dbReference type="InterPro" id="IPR051017">
    <property type="entry name" value="Aldolase-II_Adducin_sf"/>
</dbReference>
<protein>
    <recommendedName>
        <fullName evidence="2">Class II aldolase/adducin N-terminal domain-containing protein</fullName>
    </recommendedName>
</protein>
<dbReference type="Pfam" id="PF00596">
    <property type="entry name" value="Aldolase_II"/>
    <property type="match status" value="1"/>
</dbReference>
<reference evidence="3 4" key="1">
    <citation type="submission" date="2019-12" db="EMBL/GenBank/DDBJ databases">
        <authorList>
            <person name="Zhang Y.-J."/>
        </authorList>
    </citation>
    <scope>NUCLEOTIDE SEQUENCE [LARGE SCALE GENOMIC DNA]</scope>
    <source>
        <strain evidence="3 4">H18S-6</strain>
    </source>
</reference>
<dbReference type="SUPFAM" id="SSF53639">
    <property type="entry name" value="AraD/HMP-PK domain-like"/>
    <property type="match status" value="1"/>
</dbReference>
<dbReference type="Proteomes" id="UP000441586">
    <property type="component" value="Unassembled WGS sequence"/>
</dbReference>
<comment type="caution">
    <text evidence="3">The sequence shown here is derived from an EMBL/GenBank/DDBJ whole genome shotgun (WGS) entry which is preliminary data.</text>
</comment>
<dbReference type="AlphaFoldDB" id="A0A6A4RHX7"/>
<proteinExistence type="inferred from homology"/>
<name>A0A6A4RHX7_9RHOB</name>
<comment type="similarity">
    <text evidence="1">Belongs to the aldolase class II family.</text>
</comment>
<evidence type="ECO:0000313" key="4">
    <source>
        <dbReference type="Proteomes" id="UP000441586"/>
    </source>
</evidence>
<dbReference type="GO" id="GO:0005856">
    <property type="term" value="C:cytoskeleton"/>
    <property type="evidence" value="ECO:0007669"/>
    <property type="project" value="TreeGrafter"/>
</dbReference>
<dbReference type="Gene3D" id="3.40.225.10">
    <property type="entry name" value="Class II aldolase/adducin N-terminal domain"/>
    <property type="match status" value="1"/>
</dbReference>
<dbReference type="InterPro" id="IPR036409">
    <property type="entry name" value="Aldolase_II/adducin_N_sf"/>
</dbReference>
<evidence type="ECO:0000256" key="1">
    <source>
        <dbReference type="ARBA" id="ARBA00037961"/>
    </source>
</evidence>
<gene>
    <name evidence="3" type="ORF">GP644_15570</name>
</gene>
<dbReference type="PANTHER" id="PTHR10672">
    <property type="entry name" value="ADDUCIN"/>
    <property type="match status" value="1"/>
</dbReference>
<dbReference type="EMBL" id="WSFO01000009">
    <property type="protein sequence ID" value="KAE9628596.1"/>
    <property type="molecule type" value="Genomic_DNA"/>
</dbReference>
<evidence type="ECO:0000259" key="2">
    <source>
        <dbReference type="SMART" id="SM01007"/>
    </source>
</evidence>
<feature type="domain" description="Class II aldolase/adducin N-terminal" evidence="2">
    <location>
        <begin position="19"/>
        <end position="202"/>
    </location>
</feature>
<evidence type="ECO:0000313" key="3">
    <source>
        <dbReference type="EMBL" id="KAE9628596.1"/>
    </source>
</evidence>
<accession>A0A6A4RHX7</accession>
<dbReference type="RefSeq" id="WP_158980321.1">
    <property type="nucleotide sequence ID" value="NZ_WSFO01000009.1"/>
</dbReference>
<sequence>MPTSFAPTHANLAHWNERVDLAATFRWTARLNMHEAVANHFSLAVNDDGTQFLMNPNQMHFSRIKASDMLLLDANDPDTMNRPGAPDVTAWGLHGSIHRLCPHARCVMHVHSIHSTVLASLADSTLPPIDQNSATFFRRHVVDEEYGGLAFESEGKRCAGLLSDPKVKVMIMGNHGVLVIGDTVADTFNRLYYFERAAETYIRALQTGQKLRIISDEIAEKTAQELEEYPDQSERHLAELKAILDSEKDTYAN</sequence>
<dbReference type="NCBIfam" id="NF005689">
    <property type="entry name" value="PRK07490.1"/>
    <property type="match status" value="1"/>
</dbReference>
<organism evidence="3 4">
    <name type="scientific">Parasedimentitalea maritima</name>
    <dbReference type="NCBI Taxonomy" id="2578117"/>
    <lineage>
        <taxon>Bacteria</taxon>
        <taxon>Pseudomonadati</taxon>
        <taxon>Pseudomonadota</taxon>
        <taxon>Alphaproteobacteria</taxon>
        <taxon>Rhodobacterales</taxon>
        <taxon>Paracoccaceae</taxon>
        <taxon>Parasedimentitalea</taxon>
    </lineage>
</organism>
<dbReference type="InterPro" id="IPR001303">
    <property type="entry name" value="Aldolase_II/adducin_N"/>
</dbReference>
<dbReference type="GO" id="GO:0051015">
    <property type="term" value="F:actin filament binding"/>
    <property type="evidence" value="ECO:0007669"/>
    <property type="project" value="TreeGrafter"/>
</dbReference>